<keyword evidence="1" id="KW-0732">Signal</keyword>
<dbReference type="AlphaFoldDB" id="A0A9D2A378"/>
<evidence type="ECO:0000256" key="1">
    <source>
        <dbReference type="SAM" id="SignalP"/>
    </source>
</evidence>
<dbReference type="InterPro" id="IPR025049">
    <property type="entry name" value="Mfa-like_1"/>
</dbReference>
<comment type="caution">
    <text evidence="2">The sequence shown here is derived from an EMBL/GenBank/DDBJ whole genome shotgun (WGS) entry which is preliminary data.</text>
</comment>
<evidence type="ECO:0000313" key="3">
    <source>
        <dbReference type="Proteomes" id="UP000824023"/>
    </source>
</evidence>
<reference evidence="2" key="1">
    <citation type="journal article" date="2021" name="PeerJ">
        <title>Extensive microbial diversity within the chicken gut microbiome revealed by metagenomics and culture.</title>
        <authorList>
            <person name="Gilroy R."/>
            <person name="Ravi A."/>
            <person name="Getino M."/>
            <person name="Pursley I."/>
            <person name="Horton D.L."/>
            <person name="Alikhan N.F."/>
            <person name="Baker D."/>
            <person name="Gharbi K."/>
            <person name="Hall N."/>
            <person name="Watson M."/>
            <person name="Adriaenssens E.M."/>
            <person name="Foster-Nyarko E."/>
            <person name="Jarju S."/>
            <person name="Secka A."/>
            <person name="Antonio M."/>
            <person name="Oren A."/>
            <person name="Chaudhuri R.R."/>
            <person name="La Ragione R."/>
            <person name="Hildebrand F."/>
            <person name="Pallen M.J."/>
        </authorList>
    </citation>
    <scope>NUCLEOTIDE SEQUENCE</scope>
    <source>
        <strain evidence="2">ChiHjej12B11-24981</strain>
    </source>
</reference>
<accession>A0A9D2A378</accession>
<sequence length="300" mass="32424">MKKFHLLTWTLLLASLATGCSSESNEEEPLPNRIPITLSCGITTASRATDTSFETGDRIGLYVVNYEGTTPGTLLPSGNHADNIAFTYDGQWTPATPIYWQDGTTPADFYAYYPYDSTPHDPSAWPFETKADQSTEAAYKASDLMWGKANNVKPTANAVNITMRHLLSCAAVQIVPGNGFTEEELANADIQVQLNGLTCQATANLNNGTVTAGSHTTSVTLLRGTDNNFKALIIPQTVPEADDFLTVTINGEEFHMPKGFTFTSGKRHTFTVTVRKLSSGINIDISGWEDDGIDNGGVAQ</sequence>
<feature type="chain" id="PRO_5038723312" evidence="1">
    <location>
        <begin position="27"/>
        <end position="300"/>
    </location>
</feature>
<dbReference type="EMBL" id="DXCK01000060">
    <property type="protein sequence ID" value="HIZ01438.1"/>
    <property type="molecule type" value="Genomic_DNA"/>
</dbReference>
<dbReference type="PROSITE" id="PS51257">
    <property type="entry name" value="PROKAR_LIPOPROTEIN"/>
    <property type="match status" value="1"/>
</dbReference>
<proteinExistence type="predicted"/>
<dbReference type="CDD" id="cd13121">
    <property type="entry name" value="BF2867_like_C"/>
    <property type="match status" value="1"/>
</dbReference>
<dbReference type="InterPro" id="IPR042278">
    <property type="entry name" value="Mfa-like_1_N"/>
</dbReference>
<gene>
    <name evidence="2" type="ORF">H9819_04185</name>
</gene>
<dbReference type="Pfam" id="PF13149">
    <property type="entry name" value="Mfa_like_1"/>
    <property type="match status" value="1"/>
</dbReference>
<protein>
    <submittedName>
        <fullName evidence="2">Fimbrillin family protein</fullName>
    </submittedName>
</protein>
<feature type="signal peptide" evidence="1">
    <location>
        <begin position="1"/>
        <end position="26"/>
    </location>
</feature>
<organism evidence="2 3">
    <name type="scientific">Candidatus Bacteroides merdipullorum</name>
    <dbReference type="NCBI Taxonomy" id="2838474"/>
    <lineage>
        <taxon>Bacteria</taxon>
        <taxon>Pseudomonadati</taxon>
        <taxon>Bacteroidota</taxon>
        <taxon>Bacteroidia</taxon>
        <taxon>Bacteroidales</taxon>
        <taxon>Bacteroidaceae</taxon>
        <taxon>Bacteroides</taxon>
    </lineage>
</organism>
<dbReference type="Gene3D" id="2.60.40.2630">
    <property type="match status" value="1"/>
</dbReference>
<dbReference type="CDD" id="cd13120">
    <property type="entry name" value="BF2867_like_N"/>
    <property type="match status" value="1"/>
</dbReference>
<dbReference type="Gene3D" id="2.60.40.2620">
    <property type="entry name" value="Fimbrillin-like"/>
    <property type="match status" value="1"/>
</dbReference>
<dbReference type="Proteomes" id="UP000824023">
    <property type="component" value="Unassembled WGS sequence"/>
</dbReference>
<name>A0A9D2A378_9BACE</name>
<reference evidence="2" key="2">
    <citation type="submission" date="2021-04" db="EMBL/GenBank/DDBJ databases">
        <authorList>
            <person name="Gilroy R."/>
        </authorList>
    </citation>
    <scope>NUCLEOTIDE SEQUENCE</scope>
    <source>
        <strain evidence="2">ChiHjej12B11-24981</strain>
    </source>
</reference>
<evidence type="ECO:0000313" key="2">
    <source>
        <dbReference type="EMBL" id="HIZ01438.1"/>
    </source>
</evidence>